<dbReference type="SUPFAM" id="SSF56112">
    <property type="entry name" value="Protein kinase-like (PK-like)"/>
    <property type="match status" value="1"/>
</dbReference>
<dbReference type="PROSITE" id="PS50011">
    <property type="entry name" value="PROTEIN_KINASE_DOM"/>
    <property type="match status" value="1"/>
</dbReference>
<comment type="similarity">
    <text evidence="6">Belongs to the protein kinase superfamily.</text>
</comment>
<dbReference type="AlphaFoldDB" id="A0A022R812"/>
<evidence type="ECO:0000313" key="8">
    <source>
        <dbReference type="EMBL" id="EYU35020.1"/>
    </source>
</evidence>
<gene>
    <name evidence="8" type="ORF">MIMGU_mgv1a019444mg</name>
</gene>
<evidence type="ECO:0000256" key="6">
    <source>
        <dbReference type="RuleBase" id="RU000304"/>
    </source>
</evidence>
<dbReference type="InterPro" id="IPR000719">
    <property type="entry name" value="Prot_kinase_dom"/>
</dbReference>
<keyword evidence="9" id="KW-1185">Reference proteome</keyword>
<feature type="binding site" evidence="5">
    <location>
        <position position="33"/>
    </location>
    <ligand>
        <name>ATP</name>
        <dbReference type="ChEBI" id="CHEBI:30616"/>
    </ligand>
</feature>
<evidence type="ECO:0000256" key="5">
    <source>
        <dbReference type="PROSITE-ProRule" id="PRU10141"/>
    </source>
</evidence>
<keyword evidence="3" id="KW-0418">Kinase</keyword>
<evidence type="ECO:0000256" key="1">
    <source>
        <dbReference type="ARBA" id="ARBA00022679"/>
    </source>
</evidence>
<dbReference type="GO" id="GO:0007165">
    <property type="term" value="P:signal transduction"/>
    <property type="evidence" value="ECO:0000318"/>
    <property type="project" value="GO_Central"/>
</dbReference>
<dbReference type="InterPro" id="IPR008271">
    <property type="entry name" value="Ser/Thr_kinase_AS"/>
</dbReference>
<keyword evidence="4 5" id="KW-0067">ATP-binding</keyword>
<evidence type="ECO:0000256" key="2">
    <source>
        <dbReference type="ARBA" id="ARBA00022741"/>
    </source>
</evidence>
<dbReference type="PROSITE" id="PS00108">
    <property type="entry name" value="PROTEIN_KINASE_ST"/>
    <property type="match status" value="1"/>
</dbReference>
<dbReference type="PANTHER" id="PTHR48011">
    <property type="entry name" value="CCR4-NOT TRANSCRIPTIONAL COMPLEX SUBUNIT CAF120-RELATED"/>
    <property type="match status" value="1"/>
</dbReference>
<dbReference type="PANTHER" id="PTHR48011:SF5">
    <property type="entry name" value="PROTEIN KINASE DOMAIN-CONTAINING PROTEIN"/>
    <property type="match status" value="1"/>
</dbReference>
<dbReference type="SMART" id="SM00220">
    <property type="entry name" value="S_TKc"/>
    <property type="match status" value="1"/>
</dbReference>
<dbReference type="GO" id="GO:0005524">
    <property type="term" value="F:ATP binding"/>
    <property type="evidence" value="ECO:0007669"/>
    <property type="project" value="UniProtKB-UniRule"/>
</dbReference>
<dbReference type="GO" id="GO:0004674">
    <property type="term" value="F:protein serine/threonine kinase activity"/>
    <property type="evidence" value="ECO:0007669"/>
    <property type="project" value="UniProtKB-KW"/>
</dbReference>
<keyword evidence="1" id="KW-0808">Transferase</keyword>
<sequence length="339" mass="37414">MADWLKGSVIGSGSFGTVHLAVDTSTGALFVAKSAKTEAGIMSLKNEAEILENLDSRYIVKCVGKDVSFTRNGETNYNLFFEYMAGGSLSDLSQKFGGSLDERLIRLYTREILQGLKYLHKNGIVHSDIKCKNVLVDSLGAIKVADFGCAKRLCDKKSRKSCVIGIGGTPLWMAPEVVRNEGLDFAADIWSLGCTIIEMATGRPPWGGDAANPMAALLKIAKGNEIPEFPRHFSSEGLDFLSKCLQRDPRKRWTSEELLCHPFVTRKASFVSNSRKGVSFSPTSVVDFASYESDGSYSSDDDEFVVDKMISFTVKKLMPKYESENVFEASEDWITVRSR</sequence>
<dbReference type="InterPro" id="IPR011009">
    <property type="entry name" value="Kinase-like_dom_sf"/>
</dbReference>
<dbReference type="InterPro" id="IPR052751">
    <property type="entry name" value="Plant_MAPKKK"/>
</dbReference>
<evidence type="ECO:0000259" key="7">
    <source>
        <dbReference type="PROSITE" id="PS50011"/>
    </source>
</evidence>
<dbReference type="CDD" id="cd06606">
    <property type="entry name" value="STKc_MAPKKK"/>
    <property type="match status" value="1"/>
</dbReference>
<dbReference type="PROSITE" id="PS00107">
    <property type="entry name" value="PROTEIN_KINASE_ATP"/>
    <property type="match status" value="1"/>
</dbReference>
<feature type="domain" description="Protein kinase" evidence="7">
    <location>
        <begin position="4"/>
        <end position="264"/>
    </location>
</feature>
<dbReference type="InterPro" id="IPR017441">
    <property type="entry name" value="Protein_kinase_ATP_BS"/>
</dbReference>
<dbReference type="STRING" id="4155.A0A022R812"/>
<dbReference type="Proteomes" id="UP000030748">
    <property type="component" value="Unassembled WGS sequence"/>
</dbReference>
<name>A0A022R812_ERYGU</name>
<protein>
    <recommendedName>
        <fullName evidence="7">Protein kinase domain-containing protein</fullName>
    </recommendedName>
</protein>
<dbReference type="Gene3D" id="1.10.510.10">
    <property type="entry name" value="Transferase(Phosphotransferase) domain 1"/>
    <property type="match status" value="1"/>
</dbReference>
<proteinExistence type="inferred from homology"/>
<organism evidence="8 9">
    <name type="scientific">Erythranthe guttata</name>
    <name type="common">Yellow monkey flower</name>
    <name type="synonym">Mimulus guttatus</name>
    <dbReference type="NCBI Taxonomy" id="4155"/>
    <lineage>
        <taxon>Eukaryota</taxon>
        <taxon>Viridiplantae</taxon>
        <taxon>Streptophyta</taxon>
        <taxon>Embryophyta</taxon>
        <taxon>Tracheophyta</taxon>
        <taxon>Spermatophyta</taxon>
        <taxon>Magnoliopsida</taxon>
        <taxon>eudicotyledons</taxon>
        <taxon>Gunneridae</taxon>
        <taxon>Pentapetalae</taxon>
        <taxon>asterids</taxon>
        <taxon>lamiids</taxon>
        <taxon>Lamiales</taxon>
        <taxon>Phrymaceae</taxon>
        <taxon>Erythranthe</taxon>
    </lineage>
</organism>
<dbReference type="EMBL" id="KI630640">
    <property type="protein sequence ID" value="EYU35020.1"/>
    <property type="molecule type" value="Genomic_DNA"/>
</dbReference>
<keyword evidence="6" id="KW-0723">Serine/threonine-protein kinase</keyword>
<dbReference type="GO" id="GO:0004672">
    <property type="term" value="F:protein kinase activity"/>
    <property type="evidence" value="ECO:0000318"/>
    <property type="project" value="GO_Central"/>
</dbReference>
<dbReference type="Pfam" id="PF00069">
    <property type="entry name" value="Pkinase"/>
    <property type="match status" value="1"/>
</dbReference>
<accession>A0A022R812</accession>
<reference evidence="8 9" key="1">
    <citation type="journal article" date="2013" name="Proc. Natl. Acad. Sci. U.S.A.">
        <title>Fine-scale variation in meiotic recombination in Mimulus inferred from population shotgun sequencing.</title>
        <authorList>
            <person name="Hellsten U."/>
            <person name="Wright K.M."/>
            <person name="Jenkins J."/>
            <person name="Shu S."/>
            <person name="Yuan Y."/>
            <person name="Wessler S.R."/>
            <person name="Schmutz J."/>
            <person name="Willis J.H."/>
            <person name="Rokhsar D.S."/>
        </authorList>
    </citation>
    <scope>NUCLEOTIDE SEQUENCE [LARGE SCALE GENOMIC DNA]</scope>
    <source>
        <strain evidence="9">cv. DUN x IM62</strain>
    </source>
</reference>
<keyword evidence="2 5" id="KW-0547">Nucleotide-binding</keyword>
<evidence type="ECO:0000313" key="9">
    <source>
        <dbReference type="Proteomes" id="UP000030748"/>
    </source>
</evidence>
<evidence type="ECO:0000256" key="3">
    <source>
        <dbReference type="ARBA" id="ARBA00022777"/>
    </source>
</evidence>
<dbReference type="eggNOG" id="KOG0198">
    <property type="taxonomic scope" value="Eukaryota"/>
</dbReference>
<evidence type="ECO:0000256" key="4">
    <source>
        <dbReference type="ARBA" id="ARBA00022840"/>
    </source>
</evidence>